<name>A0A149R1J6_9PROT</name>
<comment type="caution">
    <text evidence="2">The sequence shown here is derived from an EMBL/GenBank/DDBJ whole genome shotgun (WGS) entry which is preliminary data.</text>
</comment>
<feature type="transmembrane region" description="Helical" evidence="1">
    <location>
        <begin position="121"/>
        <end position="143"/>
    </location>
</feature>
<dbReference type="EMBL" id="LHZA01000047">
    <property type="protein sequence ID" value="KXV03277.1"/>
    <property type="molecule type" value="Genomic_DNA"/>
</dbReference>
<keyword evidence="1" id="KW-0812">Transmembrane</keyword>
<dbReference type="PATRIC" id="fig|178900.5.peg.3004"/>
<accession>A0A149R1J6</accession>
<sequence>MSETDPAARAFEDLCAEMTVLRRSVEALPQAWRDNRPPDYTEDLARVVKAMNAVGAHMKVIEASPTLKMTPQAYGQGIREEGLAASRRLEGIFEKAIGEVGKERQALALIIGQANNRRDQWFWMIFIGIMAFLFGVGIAPPLFNHITWKHFDERVASFIVGGQDRWDSGEEMMRTARPDQWNNFVWENQVMQDNQSKIRDCRIAATQIGQPKPCAITIKPDVR</sequence>
<keyword evidence="1" id="KW-0472">Membrane</keyword>
<keyword evidence="1" id="KW-1133">Transmembrane helix</keyword>
<protein>
    <submittedName>
        <fullName evidence="2">Uncharacterized protein</fullName>
    </submittedName>
</protein>
<dbReference type="Proteomes" id="UP000075473">
    <property type="component" value="Unassembled WGS sequence"/>
</dbReference>
<gene>
    <name evidence="2" type="ORF">AD928_00345</name>
</gene>
<dbReference type="RefSeq" id="WP_061507498.1">
    <property type="nucleotide sequence ID" value="NZ_LHZA01000047.1"/>
</dbReference>
<evidence type="ECO:0000313" key="2">
    <source>
        <dbReference type="EMBL" id="KXV03277.1"/>
    </source>
</evidence>
<dbReference type="Pfam" id="PF19613">
    <property type="entry name" value="DUF6118"/>
    <property type="match status" value="1"/>
</dbReference>
<organism evidence="2 3">
    <name type="scientific">Acetobacter cerevisiae</name>
    <dbReference type="NCBI Taxonomy" id="178900"/>
    <lineage>
        <taxon>Bacteria</taxon>
        <taxon>Pseudomonadati</taxon>
        <taxon>Pseudomonadota</taxon>
        <taxon>Alphaproteobacteria</taxon>
        <taxon>Acetobacterales</taxon>
        <taxon>Acetobacteraceae</taxon>
        <taxon>Acetobacter</taxon>
    </lineage>
</organism>
<evidence type="ECO:0000256" key="1">
    <source>
        <dbReference type="SAM" id="Phobius"/>
    </source>
</evidence>
<dbReference type="InterPro" id="IPR046121">
    <property type="entry name" value="DUF6118"/>
</dbReference>
<proteinExistence type="predicted"/>
<evidence type="ECO:0000313" key="3">
    <source>
        <dbReference type="Proteomes" id="UP000075473"/>
    </source>
</evidence>
<dbReference type="AlphaFoldDB" id="A0A149R1J6"/>
<reference evidence="2 3" key="1">
    <citation type="submission" date="2015-06" db="EMBL/GenBank/DDBJ databases">
        <title>Improved classification and identification of acetic acid bacteria using matrix-assisted laser desorption/ionization time-of-flight mass spectrometry; Gluconobacter nephelii and Gluconobacter uchimurae are later heterotypic synonyms of Gluconobacter japonicus and Gluconobacter oxydans, respectively.</title>
        <authorList>
            <person name="Li L."/>
            <person name="Cleenwerck I."/>
            <person name="De Vuyst L."/>
            <person name="Vandamme P."/>
        </authorList>
    </citation>
    <scope>NUCLEOTIDE SEQUENCE [LARGE SCALE GENOMIC DNA]</scope>
    <source>
        <strain evidence="2 3">LMG 1625</strain>
    </source>
</reference>